<dbReference type="UniPathway" id="UPA00075">
    <property type="reaction ID" value="UER00336"/>
</dbReference>
<dbReference type="GO" id="GO:0006189">
    <property type="term" value="P:'de novo' IMP biosynthetic process"/>
    <property type="evidence" value="ECO:0007669"/>
    <property type="project" value="UniProtKB-UniPathway"/>
</dbReference>
<dbReference type="GO" id="GO:0044208">
    <property type="term" value="P:'de novo' AMP biosynthetic process"/>
    <property type="evidence" value="ECO:0007669"/>
    <property type="project" value="UniProtKB-UniPathway"/>
</dbReference>
<sequence length="452" mass="51818">MDHKIIHPIETRYRTEIAELFTEEKKLENWMKVEAALAQTHAELGNIPNEAADEISRKANINFVKLERVKEIDCEIHHDLMAMVKGLAEQCEGNAGNYIHLGATSYDVEDTATALQLREALKYIQNSLLELLIILLKLTRERTELICIGRTHGQHAIPTTFGMRFGVWAYEISRHLDRILEVIKRISYGKMSGAVGTMASFGEKGIELQKRVMNKLELNPTIIANQIIQRDRHAEVILLTSMIGQTLAKIARENRVLQRNEISEMFEPFKEDQVGSSTMPHKRNPHKSERICSLARILKSNVIVALDNIVLEDERDLTNSASERVIFAENFILLDYMITQLTLNLKNIELNEKNIERNLNLTKGACLTEKVMIELVNRGIGRQEGHEILRKAAITSRNENIFMKDILNENQLISSKFSKEELEEIFDPHKYIGKATDQIKNLIKILENKYNL</sequence>
<keyword evidence="6" id="KW-0658">Purine biosynthesis</keyword>
<dbReference type="PROSITE" id="PS00163">
    <property type="entry name" value="FUMARATE_LYASES"/>
    <property type="match status" value="1"/>
</dbReference>
<dbReference type="EMBL" id="LAZR01004512">
    <property type="protein sequence ID" value="KKN07939.1"/>
    <property type="molecule type" value="Genomic_DNA"/>
</dbReference>
<dbReference type="PANTHER" id="PTHR43172">
    <property type="entry name" value="ADENYLOSUCCINATE LYASE"/>
    <property type="match status" value="1"/>
</dbReference>
<dbReference type="Gene3D" id="1.10.275.60">
    <property type="match status" value="1"/>
</dbReference>
<comment type="similarity">
    <text evidence="3">Belongs to the lyase 1 family. Adenylosuccinate lyase subfamily.</text>
</comment>
<dbReference type="SUPFAM" id="SSF48557">
    <property type="entry name" value="L-aspartase-like"/>
    <property type="match status" value="1"/>
</dbReference>
<evidence type="ECO:0000259" key="11">
    <source>
        <dbReference type="SMART" id="SM00998"/>
    </source>
</evidence>
<evidence type="ECO:0000256" key="5">
    <source>
        <dbReference type="ARBA" id="ARBA00017058"/>
    </source>
</evidence>
<comment type="pathway">
    <text evidence="1">Purine metabolism; IMP biosynthesis via de novo pathway; 5-amino-1-(5-phospho-D-ribosyl)imidazole-4-carboxamide from 5-amino-1-(5-phospho-D-ribosyl)imidazole-4-carboxylate: step 2/2.</text>
</comment>
<name>A0A0F9MQG3_9ZZZZ</name>
<evidence type="ECO:0000256" key="1">
    <source>
        <dbReference type="ARBA" id="ARBA00004706"/>
    </source>
</evidence>
<keyword evidence="7" id="KW-0456">Lyase</keyword>
<dbReference type="PRINTS" id="PR00145">
    <property type="entry name" value="ARGSUCLYASE"/>
</dbReference>
<dbReference type="GO" id="GO:0004018">
    <property type="term" value="F:N6-(1,2-dicarboxyethyl)AMP AMP-lyase (fumarate-forming) activity"/>
    <property type="evidence" value="ECO:0007669"/>
    <property type="project" value="InterPro"/>
</dbReference>
<comment type="caution">
    <text evidence="12">The sequence shown here is derived from an EMBL/GenBank/DDBJ whole genome shotgun (WGS) entry which is preliminary data.</text>
</comment>
<dbReference type="InterPro" id="IPR000362">
    <property type="entry name" value="Fumarate_lyase_fam"/>
</dbReference>
<evidence type="ECO:0000256" key="9">
    <source>
        <dbReference type="ARBA" id="ARBA00030717"/>
    </source>
</evidence>
<dbReference type="GO" id="GO:0070626">
    <property type="term" value="F:(S)-2-(5-amino-1-(5-phospho-D-ribosyl)imidazole-4-carboxamido) succinate lyase (fumarate-forming) activity"/>
    <property type="evidence" value="ECO:0007669"/>
    <property type="project" value="TreeGrafter"/>
</dbReference>
<dbReference type="InterPro" id="IPR008948">
    <property type="entry name" value="L-Aspartase-like"/>
</dbReference>
<dbReference type="Pfam" id="PF00206">
    <property type="entry name" value="Lyase_1"/>
    <property type="match status" value="1"/>
</dbReference>
<dbReference type="AlphaFoldDB" id="A0A0F9MQG3"/>
<evidence type="ECO:0000256" key="4">
    <source>
        <dbReference type="ARBA" id="ARBA00012339"/>
    </source>
</evidence>
<dbReference type="UniPathway" id="UPA00074">
    <property type="reaction ID" value="UER00132"/>
</dbReference>
<dbReference type="Gene3D" id="1.10.40.30">
    <property type="entry name" value="Fumarase/aspartase (C-terminal domain)"/>
    <property type="match status" value="1"/>
</dbReference>
<proteinExistence type="inferred from homology"/>
<dbReference type="InterPro" id="IPR022761">
    <property type="entry name" value="Fumarate_lyase_N"/>
</dbReference>
<comment type="catalytic activity">
    <reaction evidence="10">
        <text>N(6)-(1,2-dicarboxyethyl)-AMP = fumarate + AMP</text>
        <dbReference type="Rhea" id="RHEA:16853"/>
        <dbReference type="ChEBI" id="CHEBI:29806"/>
        <dbReference type="ChEBI" id="CHEBI:57567"/>
        <dbReference type="ChEBI" id="CHEBI:456215"/>
        <dbReference type="EC" id="4.3.2.2"/>
    </reaction>
    <physiologicalReaction direction="left-to-right" evidence="10">
        <dbReference type="Rhea" id="RHEA:16854"/>
    </physiologicalReaction>
</comment>
<evidence type="ECO:0000256" key="8">
    <source>
        <dbReference type="ARBA" id="ARBA00024477"/>
    </source>
</evidence>
<evidence type="ECO:0000313" key="12">
    <source>
        <dbReference type="EMBL" id="KKN07939.1"/>
    </source>
</evidence>
<organism evidence="12">
    <name type="scientific">marine sediment metagenome</name>
    <dbReference type="NCBI Taxonomy" id="412755"/>
    <lineage>
        <taxon>unclassified sequences</taxon>
        <taxon>metagenomes</taxon>
        <taxon>ecological metagenomes</taxon>
    </lineage>
</organism>
<dbReference type="PANTHER" id="PTHR43172:SF1">
    <property type="entry name" value="ADENYLOSUCCINATE LYASE"/>
    <property type="match status" value="1"/>
</dbReference>
<comment type="catalytic activity">
    <reaction evidence="8">
        <text>(2S)-2-[5-amino-1-(5-phospho-beta-D-ribosyl)imidazole-4-carboxamido]succinate = 5-amino-1-(5-phospho-beta-D-ribosyl)imidazole-4-carboxamide + fumarate</text>
        <dbReference type="Rhea" id="RHEA:23920"/>
        <dbReference type="ChEBI" id="CHEBI:29806"/>
        <dbReference type="ChEBI" id="CHEBI:58443"/>
        <dbReference type="ChEBI" id="CHEBI:58475"/>
        <dbReference type="EC" id="4.3.2.2"/>
    </reaction>
    <physiologicalReaction direction="left-to-right" evidence="8">
        <dbReference type="Rhea" id="RHEA:23921"/>
    </physiologicalReaction>
</comment>
<feature type="domain" description="Adenylosuccinate lyase C-terminal" evidence="11">
    <location>
        <begin position="363"/>
        <end position="443"/>
    </location>
</feature>
<gene>
    <name evidence="12" type="ORF">LCGC14_1061760</name>
</gene>
<dbReference type="InterPro" id="IPR019468">
    <property type="entry name" value="AdenyloSucc_lyase_C"/>
</dbReference>
<dbReference type="Gene3D" id="1.20.200.10">
    <property type="entry name" value="Fumarase/aspartase (Central domain)"/>
    <property type="match status" value="1"/>
</dbReference>
<dbReference type="InterPro" id="IPR020557">
    <property type="entry name" value="Fumarate_lyase_CS"/>
</dbReference>
<evidence type="ECO:0000256" key="6">
    <source>
        <dbReference type="ARBA" id="ARBA00022755"/>
    </source>
</evidence>
<dbReference type="PRINTS" id="PR00149">
    <property type="entry name" value="FUMRATELYASE"/>
</dbReference>
<accession>A0A0F9MQG3</accession>
<dbReference type="CDD" id="cd01360">
    <property type="entry name" value="Adenylsuccinate_lyase_1"/>
    <property type="match status" value="1"/>
</dbReference>
<evidence type="ECO:0000256" key="3">
    <source>
        <dbReference type="ARBA" id="ARBA00008273"/>
    </source>
</evidence>
<dbReference type="NCBIfam" id="TIGR00928">
    <property type="entry name" value="purB"/>
    <property type="match status" value="1"/>
</dbReference>
<dbReference type="InterPro" id="IPR004769">
    <property type="entry name" value="Pur_lyase"/>
</dbReference>
<reference evidence="12" key="1">
    <citation type="journal article" date="2015" name="Nature">
        <title>Complex archaea that bridge the gap between prokaryotes and eukaryotes.</title>
        <authorList>
            <person name="Spang A."/>
            <person name="Saw J.H."/>
            <person name="Jorgensen S.L."/>
            <person name="Zaremba-Niedzwiedzka K."/>
            <person name="Martijn J."/>
            <person name="Lind A.E."/>
            <person name="van Eijk R."/>
            <person name="Schleper C."/>
            <person name="Guy L."/>
            <person name="Ettema T.J."/>
        </authorList>
    </citation>
    <scope>NUCLEOTIDE SEQUENCE</scope>
</reference>
<evidence type="ECO:0000256" key="7">
    <source>
        <dbReference type="ARBA" id="ARBA00023239"/>
    </source>
</evidence>
<dbReference type="SMART" id="SM00998">
    <property type="entry name" value="ADSL_C"/>
    <property type="match status" value="1"/>
</dbReference>
<evidence type="ECO:0000256" key="10">
    <source>
        <dbReference type="ARBA" id="ARBA00049115"/>
    </source>
</evidence>
<dbReference type="Pfam" id="PF10397">
    <property type="entry name" value="ADSL_C"/>
    <property type="match status" value="1"/>
</dbReference>
<protein>
    <recommendedName>
        <fullName evidence="5">Adenylosuccinate lyase</fullName>
        <ecNumber evidence="4">4.3.2.2</ecNumber>
    </recommendedName>
    <alternativeName>
        <fullName evidence="9">Adenylosuccinase</fullName>
    </alternativeName>
</protein>
<comment type="pathway">
    <text evidence="2">Purine metabolism; AMP biosynthesis via de novo pathway; AMP from IMP: step 2/2.</text>
</comment>
<dbReference type="GO" id="GO:0005829">
    <property type="term" value="C:cytosol"/>
    <property type="evidence" value="ECO:0007669"/>
    <property type="project" value="TreeGrafter"/>
</dbReference>
<dbReference type="EC" id="4.3.2.2" evidence="4"/>
<dbReference type="FunFam" id="1.20.200.10:FF:000008">
    <property type="entry name" value="Adenylosuccinate lyase"/>
    <property type="match status" value="1"/>
</dbReference>
<evidence type="ECO:0000256" key="2">
    <source>
        <dbReference type="ARBA" id="ARBA00004734"/>
    </source>
</evidence>